<evidence type="ECO:0000313" key="1">
    <source>
        <dbReference type="EMBL" id="QNJ56871.1"/>
    </source>
</evidence>
<proteinExistence type="predicted"/>
<dbReference type="KEGG" id="vg:63210804"/>
<sequence>MSCRCINRTPPTQTQYGVKLIESGRIEWPYNGELGTKEWAFELATRYNYVHNKRVAVPVEREVGVIIQESW</sequence>
<reference evidence="1 2" key="1">
    <citation type="submission" date="2020-06" db="EMBL/GenBank/DDBJ databases">
        <authorList>
            <person name="Spencer C.E."/>
            <person name="Frederick G.D."/>
            <person name="Baliraine F.N."/>
            <person name="Favela G."/>
            <person name="Farmer V."/>
            <person name="Galindo A."/>
            <person name="Garlena R.A."/>
            <person name="Russell D.A."/>
            <person name="Pope W.H."/>
            <person name="Jacobs-Sera D."/>
            <person name="Hatfull G.F."/>
        </authorList>
    </citation>
    <scope>NUCLEOTIDE SEQUENCE [LARGE SCALE GENOMIC DNA]</scope>
</reference>
<gene>
    <name evidence="1" type="primary">61</name>
    <name evidence="1" type="ORF">SEA_REINDEER_61</name>
</gene>
<organism evidence="1 2">
    <name type="scientific">Mycobacterium phage Reindeer</name>
    <dbReference type="NCBI Taxonomy" id="2762283"/>
    <lineage>
        <taxon>Viruses</taxon>
        <taxon>Duplodnaviria</taxon>
        <taxon>Heunggongvirae</taxon>
        <taxon>Uroviricota</taxon>
        <taxon>Caudoviricetes</taxon>
        <taxon>Vilmaviridae</taxon>
        <taxon>Mclasvirinae</taxon>
        <taxon>Bongovirus</taxon>
        <taxon>Bongovirus reindeer</taxon>
    </lineage>
</organism>
<dbReference type="RefSeq" id="YP_010014122.1">
    <property type="nucleotide sequence ID" value="NC_053516.1"/>
</dbReference>
<name>A0A7G8LHZ9_9CAUD</name>
<dbReference type="Proteomes" id="UP000515841">
    <property type="component" value="Segment"/>
</dbReference>
<keyword evidence="2" id="KW-1185">Reference proteome</keyword>
<dbReference type="GeneID" id="63210804"/>
<accession>A0A7G8LHZ9</accession>
<protein>
    <submittedName>
        <fullName evidence="1">Uncharacterized protein</fullName>
    </submittedName>
</protein>
<dbReference type="EMBL" id="MT658803">
    <property type="protein sequence ID" value="QNJ56871.1"/>
    <property type="molecule type" value="Genomic_DNA"/>
</dbReference>
<evidence type="ECO:0000313" key="2">
    <source>
        <dbReference type="Proteomes" id="UP000515841"/>
    </source>
</evidence>